<accession>A0AAX6GNM2</accession>
<keyword evidence="1" id="KW-0812">Transmembrane</keyword>
<keyword evidence="2" id="KW-0418">Kinase</keyword>
<dbReference type="AlphaFoldDB" id="A0AAX6GNM2"/>
<evidence type="ECO:0000256" key="1">
    <source>
        <dbReference type="SAM" id="Phobius"/>
    </source>
</evidence>
<reference evidence="2" key="1">
    <citation type="journal article" date="2023" name="GigaByte">
        <title>Genome assembly of the bearded iris, Iris pallida Lam.</title>
        <authorList>
            <person name="Bruccoleri R.E."/>
            <person name="Oakeley E.J."/>
            <person name="Faust A.M.E."/>
            <person name="Altorfer M."/>
            <person name="Dessus-Babus S."/>
            <person name="Burckhardt D."/>
            <person name="Oertli M."/>
            <person name="Naumann U."/>
            <person name="Petersen F."/>
            <person name="Wong J."/>
        </authorList>
    </citation>
    <scope>NUCLEOTIDE SEQUENCE</scope>
    <source>
        <strain evidence="2">GSM-AAB239-AS_SAM_17_03QT</strain>
    </source>
</reference>
<keyword evidence="3" id="KW-1185">Reference proteome</keyword>
<keyword evidence="1" id="KW-1133">Transmembrane helix</keyword>
<sequence>MGATFAFSLLPLNYYSPSLSHFFSSYNKNSNSINPTHHSMLEPHPPLAMAGPPRPPLAVGHGATTAAIFSSSYFSFLFILLLKLLLFFFIEE</sequence>
<reference evidence="2" key="2">
    <citation type="submission" date="2023-04" db="EMBL/GenBank/DDBJ databases">
        <authorList>
            <person name="Bruccoleri R.E."/>
            <person name="Oakeley E.J."/>
            <person name="Faust A.-M."/>
            <person name="Dessus-Babus S."/>
            <person name="Altorfer M."/>
            <person name="Burckhardt D."/>
            <person name="Oertli M."/>
            <person name="Naumann U."/>
            <person name="Petersen F."/>
            <person name="Wong J."/>
        </authorList>
    </citation>
    <scope>NUCLEOTIDE SEQUENCE</scope>
    <source>
        <strain evidence="2">GSM-AAB239-AS_SAM_17_03QT</strain>
        <tissue evidence="2">Leaf</tissue>
    </source>
</reference>
<feature type="transmembrane region" description="Helical" evidence="1">
    <location>
        <begin position="66"/>
        <end position="90"/>
    </location>
</feature>
<evidence type="ECO:0000313" key="3">
    <source>
        <dbReference type="Proteomes" id="UP001140949"/>
    </source>
</evidence>
<protein>
    <submittedName>
        <fullName evidence="2">Proline-rich receptor-like protein kinase PERK2</fullName>
    </submittedName>
</protein>
<comment type="caution">
    <text evidence="2">The sequence shown here is derived from an EMBL/GenBank/DDBJ whole genome shotgun (WGS) entry which is preliminary data.</text>
</comment>
<dbReference type="EMBL" id="JANAVB010018116">
    <property type="protein sequence ID" value="KAJ6829917.1"/>
    <property type="molecule type" value="Genomic_DNA"/>
</dbReference>
<keyword evidence="2" id="KW-0808">Transferase</keyword>
<organism evidence="2 3">
    <name type="scientific">Iris pallida</name>
    <name type="common">Sweet iris</name>
    <dbReference type="NCBI Taxonomy" id="29817"/>
    <lineage>
        <taxon>Eukaryota</taxon>
        <taxon>Viridiplantae</taxon>
        <taxon>Streptophyta</taxon>
        <taxon>Embryophyta</taxon>
        <taxon>Tracheophyta</taxon>
        <taxon>Spermatophyta</taxon>
        <taxon>Magnoliopsida</taxon>
        <taxon>Liliopsida</taxon>
        <taxon>Asparagales</taxon>
        <taxon>Iridaceae</taxon>
        <taxon>Iridoideae</taxon>
        <taxon>Irideae</taxon>
        <taxon>Iris</taxon>
    </lineage>
</organism>
<keyword evidence="1" id="KW-0472">Membrane</keyword>
<dbReference type="Proteomes" id="UP001140949">
    <property type="component" value="Unassembled WGS sequence"/>
</dbReference>
<gene>
    <name evidence="2" type="ORF">M6B38_356890</name>
</gene>
<dbReference type="GO" id="GO:0016301">
    <property type="term" value="F:kinase activity"/>
    <property type="evidence" value="ECO:0007669"/>
    <property type="project" value="UniProtKB-KW"/>
</dbReference>
<evidence type="ECO:0000313" key="2">
    <source>
        <dbReference type="EMBL" id="KAJ6829917.1"/>
    </source>
</evidence>
<keyword evidence="2" id="KW-0675">Receptor</keyword>
<proteinExistence type="predicted"/>
<name>A0AAX6GNM2_IRIPA</name>